<keyword evidence="2" id="KW-1185">Reference proteome</keyword>
<feature type="signal peptide" evidence="1">
    <location>
        <begin position="1"/>
        <end position="15"/>
    </location>
</feature>
<dbReference type="Gene3D" id="1.20.1070.10">
    <property type="entry name" value="Rhodopsin 7-helix transmembrane proteins"/>
    <property type="match status" value="1"/>
</dbReference>
<keyword evidence="1" id="KW-0732">Signal</keyword>
<protein>
    <submittedName>
        <fullName evidence="3">G_PROTEIN_RECEP_F1_2 domain-containing protein</fullName>
    </submittedName>
</protein>
<reference evidence="3" key="1">
    <citation type="submission" date="2016-06" db="UniProtKB">
        <authorList>
            <consortium name="WormBaseParasite"/>
        </authorList>
    </citation>
    <scope>IDENTIFICATION</scope>
</reference>
<sequence length="86" mass="10119">LLNLAIADLLTLCVGLPFEIYMSWNQYPWSLPDFLCNLKAWIAETTRKWLIEEEKTTEVVNECHESISDWRFKKKPNITQGFVNIT</sequence>
<proteinExistence type="predicted"/>
<evidence type="ECO:0000313" key="3">
    <source>
        <dbReference type="WBParaSite" id="TCNE_0000487001-mRNA-1"/>
    </source>
</evidence>
<dbReference type="WBParaSite" id="TCNE_0000487001-mRNA-1">
    <property type="protein sequence ID" value="TCNE_0000487001-mRNA-1"/>
    <property type="gene ID" value="TCNE_0000487001"/>
</dbReference>
<evidence type="ECO:0000256" key="1">
    <source>
        <dbReference type="SAM" id="SignalP"/>
    </source>
</evidence>
<evidence type="ECO:0000313" key="2">
    <source>
        <dbReference type="Proteomes" id="UP000050794"/>
    </source>
</evidence>
<dbReference type="Proteomes" id="UP000050794">
    <property type="component" value="Unassembled WGS sequence"/>
</dbReference>
<feature type="chain" id="PRO_5012949639" evidence="1">
    <location>
        <begin position="16"/>
        <end position="86"/>
    </location>
</feature>
<organism evidence="2 3">
    <name type="scientific">Toxocara canis</name>
    <name type="common">Canine roundworm</name>
    <dbReference type="NCBI Taxonomy" id="6265"/>
    <lineage>
        <taxon>Eukaryota</taxon>
        <taxon>Metazoa</taxon>
        <taxon>Ecdysozoa</taxon>
        <taxon>Nematoda</taxon>
        <taxon>Chromadorea</taxon>
        <taxon>Rhabditida</taxon>
        <taxon>Spirurina</taxon>
        <taxon>Ascaridomorpha</taxon>
        <taxon>Ascaridoidea</taxon>
        <taxon>Toxocaridae</taxon>
        <taxon>Toxocara</taxon>
    </lineage>
</organism>
<dbReference type="AlphaFoldDB" id="A0A183U8Q0"/>
<name>A0A183U8Q0_TOXCA</name>
<dbReference type="SUPFAM" id="SSF81321">
    <property type="entry name" value="Family A G protein-coupled receptor-like"/>
    <property type="match status" value="1"/>
</dbReference>
<accession>A0A183U8Q0</accession>